<evidence type="ECO:0000313" key="4">
    <source>
        <dbReference type="Proteomes" id="UP000005695"/>
    </source>
</evidence>
<dbReference type="PROSITE" id="PS00018">
    <property type="entry name" value="EF_HAND_1"/>
    <property type="match status" value="1"/>
</dbReference>
<feature type="transmembrane region" description="Helical" evidence="2">
    <location>
        <begin position="331"/>
        <end position="348"/>
    </location>
</feature>
<dbReference type="InterPro" id="IPR018247">
    <property type="entry name" value="EF_Hand_1_Ca_BS"/>
</dbReference>
<dbReference type="OrthoDB" id="5386209at2"/>
<feature type="region of interest" description="Disordered" evidence="1">
    <location>
        <begin position="294"/>
        <end position="318"/>
    </location>
</feature>
<sequence length="636" mass="71253">MTSDNNDILLLVKGQSPQANLDALLDDLKPLKILDLYTLRMRLTGQAVNMLHKGSRDELAPLAAILSRHQITNWMVAQREPVELGSPDTIHRTAQGLVFTQDGHEHLLSKNSEPLIVLVDITAQVVERIIKRSQVQYAYTGGVHTDQNHDDLRREIFRQQPRIALAWGGTPQQPDHLLYLSAWDIPPEILGDKARPSRKWNLFEFLEVVCQLCPKHHLDTNFGIGFLPDYRVFPCDAADHSGINKNLATLARYTTLLLDMAQDNLQRQHTTAGAAQQATNTVISLATAFQLSGVSPGQSQQKPPTPQKAPRPSLPAPPSPRMLTGLSLHFNGWRLLANLGAVALFFFVEVNHKAAGSFYHYGFSTGLAPLGVSGLCLWNALFFWRLRQHIKNTATSKARSAAMGMVELYGKAKRQYALVSPNTLQPCVYYSLKRYRRTHKDHWRLTSITTSDTVPFILEDDTGRISVNPHGATFRLKNSHSSSDLTSANEKWVEEVIYENSMVYVLGFASTAHKHQSSLGQRVAEKLRELKGNREQMMTYDRDSDGHVSSAEWDEARSDMEQQALHEKLQQGQDRSNEQLVLSAPPQKDLPFIIAETESEASLVSHYSWQVPLLLIAGLAAFAWAIKAGVTYFHLI</sequence>
<keyword evidence="2" id="KW-0472">Membrane</keyword>
<reference evidence="3" key="2">
    <citation type="submission" date="2006-05" db="EMBL/GenBank/DDBJ databases">
        <title>Sequencing of the draft genome and assembly of Desulfuromonas acetoxidans DSM 684.</title>
        <authorList>
            <consortium name="US DOE Joint Genome Institute (JGI-PGF)"/>
            <person name="Copeland A."/>
            <person name="Lucas S."/>
            <person name="Lapidus A."/>
            <person name="Barry K."/>
            <person name="Detter J.C."/>
            <person name="Glavina del Rio T."/>
            <person name="Hammon N."/>
            <person name="Israni S."/>
            <person name="Dalin E."/>
            <person name="Tice H."/>
            <person name="Bruce D."/>
            <person name="Pitluck S."/>
            <person name="Richardson P."/>
        </authorList>
    </citation>
    <scope>NUCLEOTIDE SEQUENCE [LARGE SCALE GENOMIC DNA]</scope>
    <source>
        <strain evidence="3">DSM 684</strain>
    </source>
</reference>
<comment type="caution">
    <text evidence="3">The sequence shown here is derived from an EMBL/GenBank/DDBJ whole genome shotgun (WGS) entry which is preliminary data.</text>
</comment>
<evidence type="ECO:0000256" key="1">
    <source>
        <dbReference type="SAM" id="MobiDB-lite"/>
    </source>
</evidence>
<evidence type="ECO:0000313" key="3">
    <source>
        <dbReference type="EMBL" id="EAT15269.1"/>
    </source>
</evidence>
<evidence type="ECO:0008006" key="5">
    <source>
        <dbReference type="Google" id="ProtNLM"/>
    </source>
</evidence>
<keyword evidence="2" id="KW-0812">Transmembrane</keyword>
<name>Q1JYD7_DESA6</name>
<organism evidence="3 4">
    <name type="scientific">Desulfuromonas acetoxidans (strain DSM 684 / 11070)</name>
    <dbReference type="NCBI Taxonomy" id="281689"/>
    <lineage>
        <taxon>Bacteria</taxon>
        <taxon>Pseudomonadati</taxon>
        <taxon>Thermodesulfobacteriota</taxon>
        <taxon>Desulfuromonadia</taxon>
        <taxon>Desulfuromonadales</taxon>
        <taxon>Desulfuromonadaceae</taxon>
        <taxon>Desulfuromonas</taxon>
    </lineage>
</organism>
<feature type="compositionally biased region" description="Pro residues" evidence="1">
    <location>
        <begin position="303"/>
        <end position="318"/>
    </location>
</feature>
<reference evidence="3" key="1">
    <citation type="submission" date="2006-05" db="EMBL/GenBank/DDBJ databases">
        <title>Annotation of the draft genome assembly of Desulfuromonas acetoxidans DSM 684.</title>
        <authorList>
            <consortium name="US DOE Joint Genome Institute (JGI-ORNL)"/>
            <person name="Larimer F."/>
            <person name="Land M."/>
            <person name="Hauser L."/>
        </authorList>
    </citation>
    <scope>NUCLEOTIDE SEQUENCE [LARGE SCALE GENOMIC DNA]</scope>
    <source>
        <strain evidence="3">DSM 684</strain>
    </source>
</reference>
<gene>
    <name evidence="3" type="ORF">Dace_1238</name>
</gene>
<feature type="transmembrane region" description="Helical" evidence="2">
    <location>
        <begin position="613"/>
        <end position="635"/>
    </location>
</feature>
<evidence type="ECO:0000256" key="2">
    <source>
        <dbReference type="SAM" id="Phobius"/>
    </source>
</evidence>
<dbReference type="EMBL" id="AAEW02000012">
    <property type="protein sequence ID" value="EAT15269.1"/>
    <property type="molecule type" value="Genomic_DNA"/>
</dbReference>
<keyword evidence="2" id="KW-1133">Transmembrane helix</keyword>
<protein>
    <recommendedName>
        <fullName evidence="5">RING-type E3 ubiquitin transferase</fullName>
    </recommendedName>
</protein>
<feature type="transmembrane region" description="Helical" evidence="2">
    <location>
        <begin position="360"/>
        <end position="384"/>
    </location>
</feature>
<dbReference type="RefSeq" id="WP_006001217.1">
    <property type="nucleotide sequence ID" value="NZ_AAEW02000012.1"/>
</dbReference>
<dbReference type="Proteomes" id="UP000005695">
    <property type="component" value="Unassembled WGS sequence"/>
</dbReference>
<dbReference type="AlphaFoldDB" id="Q1JYD7"/>
<accession>Q1JYD7</accession>
<proteinExistence type="predicted"/>
<keyword evidence="4" id="KW-1185">Reference proteome</keyword>